<feature type="compositionally biased region" description="Basic and acidic residues" evidence="1">
    <location>
        <begin position="37"/>
        <end position="48"/>
    </location>
</feature>
<evidence type="ECO:0000256" key="1">
    <source>
        <dbReference type="SAM" id="MobiDB-lite"/>
    </source>
</evidence>
<evidence type="ECO:0000313" key="2">
    <source>
        <dbReference type="EMBL" id="KAK8380966.1"/>
    </source>
</evidence>
<proteinExistence type="predicted"/>
<reference evidence="2 3" key="1">
    <citation type="submission" date="2023-03" db="EMBL/GenBank/DDBJ databases">
        <title>High-quality genome of Scylla paramamosain provides insights in environmental adaptation.</title>
        <authorList>
            <person name="Zhang L."/>
        </authorList>
    </citation>
    <scope>NUCLEOTIDE SEQUENCE [LARGE SCALE GENOMIC DNA]</scope>
    <source>
        <strain evidence="2">LZ_2023a</strain>
        <tissue evidence="2">Muscle</tissue>
    </source>
</reference>
<feature type="region of interest" description="Disordered" evidence="1">
    <location>
        <begin position="1"/>
        <end position="68"/>
    </location>
</feature>
<feature type="compositionally biased region" description="Basic residues" evidence="1">
    <location>
        <begin position="51"/>
        <end position="61"/>
    </location>
</feature>
<name>A0AAW0T0I9_SCYPA</name>
<gene>
    <name evidence="2" type="ORF">O3P69_008111</name>
</gene>
<dbReference type="EMBL" id="JARAKH010000041">
    <property type="protein sequence ID" value="KAK8380966.1"/>
    <property type="molecule type" value="Genomic_DNA"/>
</dbReference>
<accession>A0AAW0T0I9</accession>
<evidence type="ECO:0000313" key="3">
    <source>
        <dbReference type="Proteomes" id="UP001487740"/>
    </source>
</evidence>
<sequence length="68" mass="7839">MSNISFLFPPPPRNELHRDPGWGRDREATGGSGGEVCGREEMRHERGGSVRLRRHTVKERRARVSERE</sequence>
<dbReference type="AlphaFoldDB" id="A0AAW0T0I9"/>
<feature type="compositionally biased region" description="Basic and acidic residues" evidence="1">
    <location>
        <begin position="14"/>
        <end position="28"/>
    </location>
</feature>
<comment type="caution">
    <text evidence="2">The sequence shown here is derived from an EMBL/GenBank/DDBJ whole genome shotgun (WGS) entry which is preliminary data.</text>
</comment>
<organism evidence="2 3">
    <name type="scientific">Scylla paramamosain</name>
    <name type="common">Mud crab</name>
    <dbReference type="NCBI Taxonomy" id="85552"/>
    <lineage>
        <taxon>Eukaryota</taxon>
        <taxon>Metazoa</taxon>
        <taxon>Ecdysozoa</taxon>
        <taxon>Arthropoda</taxon>
        <taxon>Crustacea</taxon>
        <taxon>Multicrustacea</taxon>
        <taxon>Malacostraca</taxon>
        <taxon>Eumalacostraca</taxon>
        <taxon>Eucarida</taxon>
        <taxon>Decapoda</taxon>
        <taxon>Pleocyemata</taxon>
        <taxon>Brachyura</taxon>
        <taxon>Eubrachyura</taxon>
        <taxon>Portunoidea</taxon>
        <taxon>Portunidae</taxon>
        <taxon>Portuninae</taxon>
        <taxon>Scylla</taxon>
    </lineage>
</organism>
<keyword evidence="3" id="KW-1185">Reference proteome</keyword>
<dbReference type="Proteomes" id="UP001487740">
    <property type="component" value="Unassembled WGS sequence"/>
</dbReference>
<protein>
    <submittedName>
        <fullName evidence="2">Uncharacterized protein</fullName>
    </submittedName>
</protein>